<evidence type="ECO:0000256" key="1">
    <source>
        <dbReference type="SAM" id="SignalP"/>
    </source>
</evidence>
<dbReference type="STRING" id="1276220.STAIW_v1c06550"/>
<name>S5MC13_9MOLU</name>
<reference evidence="2 3" key="1">
    <citation type="journal article" date="2013" name="Genome Biol. Evol.">
        <title>Comparison of metabolic capacities and inference of gene content evolution in mosquito-associated Spiroplasma diminutum and S. taiwanense.</title>
        <authorList>
            <person name="Lo W.S."/>
            <person name="Ku C."/>
            <person name="Chen L.L."/>
            <person name="Chang T.H."/>
            <person name="Kuo C.H."/>
        </authorList>
    </citation>
    <scope>NUCLEOTIDE SEQUENCE [LARGE SCALE GENOMIC DNA]</scope>
    <source>
        <strain evidence="2">CT-1</strain>
    </source>
</reference>
<dbReference type="Proteomes" id="UP000014984">
    <property type="component" value="Chromosome"/>
</dbReference>
<proteinExistence type="predicted"/>
<dbReference type="EMBL" id="CP005074">
    <property type="protein sequence ID" value="AGR41273.1"/>
    <property type="molecule type" value="Genomic_DNA"/>
</dbReference>
<accession>S5MC13</accession>
<evidence type="ECO:0000313" key="3">
    <source>
        <dbReference type="Proteomes" id="UP000014984"/>
    </source>
</evidence>
<feature type="chain" id="PRO_5004537840" description="Lipoprotein" evidence="1">
    <location>
        <begin position="22"/>
        <end position="66"/>
    </location>
</feature>
<keyword evidence="3" id="KW-1185">Reference proteome</keyword>
<evidence type="ECO:0008006" key="4">
    <source>
        <dbReference type="Google" id="ProtNLM"/>
    </source>
</evidence>
<dbReference type="RefSeq" id="WP_020834412.1">
    <property type="nucleotide sequence ID" value="NC_021846.1"/>
</dbReference>
<sequence>MKKIIKSIFVLYLTFIPITFVNSCSNTSFVYDPPVYEKSPNFEKIFLKKVQELYEDGNFKNMEDLI</sequence>
<keyword evidence="1" id="KW-0732">Signal</keyword>
<gene>
    <name evidence="2" type="ORF">STAIW_v1c06550</name>
</gene>
<protein>
    <recommendedName>
        <fullName evidence="4">Lipoprotein</fullName>
    </recommendedName>
</protein>
<dbReference type="HOGENOM" id="CLU_2829064_0_0_14"/>
<feature type="signal peptide" evidence="1">
    <location>
        <begin position="1"/>
        <end position="21"/>
    </location>
</feature>
<dbReference type="PATRIC" id="fig|1276220.3.peg.668"/>
<dbReference type="KEGG" id="stai:STAIW_v1c06550"/>
<organism evidence="2 3">
    <name type="scientific">Spiroplasma taiwanense CT-1</name>
    <dbReference type="NCBI Taxonomy" id="1276220"/>
    <lineage>
        <taxon>Bacteria</taxon>
        <taxon>Bacillati</taxon>
        <taxon>Mycoplasmatota</taxon>
        <taxon>Mollicutes</taxon>
        <taxon>Entomoplasmatales</taxon>
        <taxon>Spiroplasmataceae</taxon>
        <taxon>Spiroplasma</taxon>
    </lineage>
</organism>
<evidence type="ECO:0000313" key="2">
    <source>
        <dbReference type="EMBL" id="AGR41273.1"/>
    </source>
</evidence>
<dbReference type="AlphaFoldDB" id="S5MC13"/>